<dbReference type="GO" id="GO:0004479">
    <property type="term" value="F:methionyl-tRNA formyltransferase activity"/>
    <property type="evidence" value="ECO:0007669"/>
    <property type="project" value="TreeGrafter"/>
</dbReference>
<gene>
    <name evidence="2" type="ORF">H9931_01810</name>
</gene>
<feature type="domain" description="Formyl transferase N-terminal" evidence="1">
    <location>
        <begin position="90"/>
        <end position="166"/>
    </location>
</feature>
<sequence length="260" mass="29423">MTKIAYAGFDLLSPALKTLLEEGCQLTELFTCPVDGITELNQEVIAMAEKAGAPWTMKRIGREDILRLKEKGCQMLVSAAYYYRIPIDEELPMVNIHPSLLPMGRGAWPMPLQILRGDRTGGVTVHKLEKEFDTGNILLQRSFPIGERENLETLTEKIRALLPEMMKELTGNFSDLYKKAKPQGEGKYEPCPTEADWTIDQETDSCEADRILRAFYGFPCIYQGDGKRYELLRGRICREGIMPVKGGWIQAETVKEIVET</sequence>
<reference evidence="2" key="2">
    <citation type="submission" date="2021-04" db="EMBL/GenBank/DDBJ databases">
        <authorList>
            <person name="Gilroy R."/>
        </authorList>
    </citation>
    <scope>NUCLEOTIDE SEQUENCE</scope>
    <source>
        <strain evidence="2">CHK198-12963</strain>
    </source>
</reference>
<accession>A0A9D2TED0</accession>
<dbReference type="PANTHER" id="PTHR11138">
    <property type="entry name" value="METHIONYL-TRNA FORMYLTRANSFERASE"/>
    <property type="match status" value="1"/>
</dbReference>
<reference evidence="2" key="1">
    <citation type="journal article" date="2021" name="PeerJ">
        <title>Extensive microbial diversity within the chicken gut microbiome revealed by metagenomics and culture.</title>
        <authorList>
            <person name="Gilroy R."/>
            <person name="Ravi A."/>
            <person name="Getino M."/>
            <person name="Pursley I."/>
            <person name="Horton D.L."/>
            <person name="Alikhan N.F."/>
            <person name="Baker D."/>
            <person name="Gharbi K."/>
            <person name="Hall N."/>
            <person name="Watson M."/>
            <person name="Adriaenssens E.M."/>
            <person name="Foster-Nyarko E."/>
            <person name="Jarju S."/>
            <person name="Secka A."/>
            <person name="Antonio M."/>
            <person name="Oren A."/>
            <person name="Chaudhuri R.R."/>
            <person name="La Ragione R."/>
            <person name="Hildebrand F."/>
            <person name="Pallen M.J."/>
        </authorList>
    </citation>
    <scope>NUCLEOTIDE SEQUENCE</scope>
    <source>
        <strain evidence="2">CHK198-12963</strain>
    </source>
</reference>
<dbReference type="Pfam" id="PF00551">
    <property type="entry name" value="Formyl_trans_N"/>
    <property type="match status" value="1"/>
</dbReference>
<evidence type="ECO:0000313" key="2">
    <source>
        <dbReference type="EMBL" id="HJC65442.1"/>
    </source>
</evidence>
<evidence type="ECO:0000313" key="3">
    <source>
        <dbReference type="Proteomes" id="UP000823863"/>
    </source>
</evidence>
<name>A0A9D2TED0_9FIRM</name>
<protein>
    <recommendedName>
        <fullName evidence="1">Formyl transferase N-terminal domain-containing protein</fullName>
    </recommendedName>
</protein>
<dbReference type="Proteomes" id="UP000823863">
    <property type="component" value="Unassembled WGS sequence"/>
</dbReference>
<proteinExistence type="predicted"/>
<comment type="caution">
    <text evidence="2">The sequence shown here is derived from an EMBL/GenBank/DDBJ whole genome shotgun (WGS) entry which is preliminary data.</text>
</comment>
<dbReference type="SUPFAM" id="SSF53328">
    <property type="entry name" value="Formyltransferase"/>
    <property type="match status" value="1"/>
</dbReference>
<dbReference type="PANTHER" id="PTHR11138:SF5">
    <property type="entry name" value="METHIONYL-TRNA FORMYLTRANSFERASE, MITOCHONDRIAL"/>
    <property type="match status" value="1"/>
</dbReference>
<dbReference type="EMBL" id="DWWB01000006">
    <property type="protein sequence ID" value="HJC65442.1"/>
    <property type="molecule type" value="Genomic_DNA"/>
</dbReference>
<dbReference type="InterPro" id="IPR036477">
    <property type="entry name" value="Formyl_transf_N_sf"/>
</dbReference>
<dbReference type="Gene3D" id="3.40.50.12230">
    <property type="match status" value="1"/>
</dbReference>
<evidence type="ECO:0000259" key="1">
    <source>
        <dbReference type="Pfam" id="PF00551"/>
    </source>
</evidence>
<dbReference type="AlphaFoldDB" id="A0A9D2TED0"/>
<dbReference type="InterPro" id="IPR002376">
    <property type="entry name" value="Formyl_transf_N"/>
</dbReference>
<organism evidence="2 3">
    <name type="scientific">Candidatus Enterocloster excrementigallinarum</name>
    <dbReference type="NCBI Taxonomy" id="2838558"/>
    <lineage>
        <taxon>Bacteria</taxon>
        <taxon>Bacillati</taxon>
        <taxon>Bacillota</taxon>
        <taxon>Clostridia</taxon>
        <taxon>Lachnospirales</taxon>
        <taxon>Lachnospiraceae</taxon>
        <taxon>Enterocloster</taxon>
    </lineage>
</organism>